<evidence type="ECO:0000259" key="1">
    <source>
        <dbReference type="PROSITE" id="PS50878"/>
    </source>
</evidence>
<dbReference type="AlphaFoldDB" id="A0AAW2XPX9"/>
<reference evidence="2" key="1">
    <citation type="submission" date="2020-06" db="EMBL/GenBank/DDBJ databases">
        <authorList>
            <person name="Li T."/>
            <person name="Hu X."/>
            <person name="Zhang T."/>
            <person name="Song X."/>
            <person name="Zhang H."/>
            <person name="Dai N."/>
            <person name="Sheng W."/>
            <person name="Hou X."/>
            <person name="Wei L."/>
        </authorList>
    </citation>
    <scope>NUCLEOTIDE SEQUENCE</scope>
    <source>
        <strain evidence="2">KEN1</strain>
        <tissue evidence="2">Leaf</tissue>
    </source>
</reference>
<feature type="domain" description="Reverse transcriptase" evidence="1">
    <location>
        <begin position="148"/>
        <end position="430"/>
    </location>
</feature>
<dbReference type="CDD" id="cd01650">
    <property type="entry name" value="RT_nLTR_like"/>
    <property type="match status" value="1"/>
</dbReference>
<dbReference type="InterPro" id="IPR000477">
    <property type="entry name" value="RT_dom"/>
</dbReference>
<dbReference type="Pfam" id="PF00078">
    <property type="entry name" value="RVT_1"/>
    <property type="match status" value="1"/>
</dbReference>
<dbReference type="PANTHER" id="PTHR31635:SF196">
    <property type="entry name" value="REVERSE TRANSCRIPTASE DOMAIN-CONTAINING PROTEIN-RELATED"/>
    <property type="match status" value="1"/>
</dbReference>
<comment type="caution">
    <text evidence="2">The sequence shown here is derived from an EMBL/GenBank/DDBJ whole genome shotgun (WGS) entry which is preliminary data.</text>
</comment>
<dbReference type="InterPro" id="IPR043502">
    <property type="entry name" value="DNA/RNA_pol_sf"/>
</dbReference>
<protein>
    <submittedName>
        <fullName evidence="2">Mitochondrial protein</fullName>
    </submittedName>
</protein>
<evidence type="ECO:0000313" key="2">
    <source>
        <dbReference type="EMBL" id="KAL0454801.1"/>
    </source>
</evidence>
<sequence length="443" mass="50191">MAGKEEMLWKQRAKAFWLVSRDRNTRFFHAKANERRLRKEIKKLKDENGVEVCDKGGIQNIVSRYFHSMFASTLPSVEAMEDALAGLEGRVTHAMNELLLLTFTSDEITQALQQMDPLKSPGPDGMPPVFYQKYWSIVGPDVCDSMLNFLNNDFVDPLTNFTHIVLIPKCPDPSDMTQFRPISLCNVLYKLASKAIANRLKPILSSIISTSQAAFVPHRLITDNVLAAYELNHYIKHKNKGKKGYVSLKLDVSKAYDRVEWRFLESVLLRLGFHHKFIHLIMSCVTTVSFSFFLNVEHFGFLRPRRGLRQGDPLSPYLFLFCAEAFSGLIRKAEVEGRIRGVAVSRLAPPISHLLFADDTLIFCEASTESLRCISDILIIYERGSGLKINLQKSAMVVSRNVEVNQRVELAHILGVEVVEKHAKYLGLPTVAGRSKRESCSKE</sequence>
<dbReference type="SUPFAM" id="SSF56672">
    <property type="entry name" value="DNA/RNA polymerases"/>
    <property type="match status" value="1"/>
</dbReference>
<organism evidence="2">
    <name type="scientific">Sesamum latifolium</name>
    <dbReference type="NCBI Taxonomy" id="2727402"/>
    <lineage>
        <taxon>Eukaryota</taxon>
        <taxon>Viridiplantae</taxon>
        <taxon>Streptophyta</taxon>
        <taxon>Embryophyta</taxon>
        <taxon>Tracheophyta</taxon>
        <taxon>Spermatophyta</taxon>
        <taxon>Magnoliopsida</taxon>
        <taxon>eudicotyledons</taxon>
        <taxon>Gunneridae</taxon>
        <taxon>Pentapetalae</taxon>
        <taxon>asterids</taxon>
        <taxon>lamiids</taxon>
        <taxon>Lamiales</taxon>
        <taxon>Pedaliaceae</taxon>
        <taxon>Sesamum</taxon>
    </lineage>
</organism>
<reference evidence="2" key="2">
    <citation type="journal article" date="2024" name="Plant">
        <title>Genomic evolution and insights into agronomic trait innovations of Sesamum species.</title>
        <authorList>
            <person name="Miao H."/>
            <person name="Wang L."/>
            <person name="Qu L."/>
            <person name="Liu H."/>
            <person name="Sun Y."/>
            <person name="Le M."/>
            <person name="Wang Q."/>
            <person name="Wei S."/>
            <person name="Zheng Y."/>
            <person name="Lin W."/>
            <person name="Duan Y."/>
            <person name="Cao H."/>
            <person name="Xiong S."/>
            <person name="Wang X."/>
            <person name="Wei L."/>
            <person name="Li C."/>
            <person name="Ma Q."/>
            <person name="Ju M."/>
            <person name="Zhao R."/>
            <person name="Li G."/>
            <person name="Mu C."/>
            <person name="Tian Q."/>
            <person name="Mei H."/>
            <person name="Zhang T."/>
            <person name="Gao T."/>
            <person name="Zhang H."/>
        </authorList>
    </citation>
    <scope>NUCLEOTIDE SEQUENCE</scope>
    <source>
        <strain evidence="2">KEN1</strain>
    </source>
</reference>
<proteinExistence type="predicted"/>
<accession>A0AAW2XPX9</accession>
<name>A0AAW2XPX9_9LAMI</name>
<dbReference type="EMBL" id="JACGWN010000003">
    <property type="protein sequence ID" value="KAL0454801.1"/>
    <property type="molecule type" value="Genomic_DNA"/>
</dbReference>
<gene>
    <name evidence="2" type="ORF">Slati_0819300</name>
</gene>
<dbReference type="PANTHER" id="PTHR31635">
    <property type="entry name" value="REVERSE TRANSCRIPTASE DOMAIN-CONTAINING PROTEIN-RELATED"/>
    <property type="match status" value="1"/>
</dbReference>
<dbReference type="PROSITE" id="PS50878">
    <property type="entry name" value="RT_POL"/>
    <property type="match status" value="1"/>
</dbReference>